<organism evidence="2 3">
    <name type="scientific">Wenyingzhuangia fucanilytica</name>
    <dbReference type="NCBI Taxonomy" id="1790137"/>
    <lineage>
        <taxon>Bacteria</taxon>
        <taxon>Pseudomonadati</taxon>
        <taxon>Bacteroidota</taxon>
        <taxon>Flavobacteriia</taxon>
        <taxon>Flavobacteriales</taxon>
        <taxon>Flavobacteriaceae</taxon>
        <taxon>Wenyingzhuangia</taxon>
    </lineage>
</organism>
<gene>
    <name evidence="2" type="ORF">AXE80_03040</name>
</gene>
<dbReference type="Gene3D" id="3.40.50.2300">
    <property type="match status" value="2"/>
</dbReference>
<dbReference type="EMBL" id="CP014224">
    <property type="protein sequence ID" value="ANW95324.1"/>
    <property type="molecule type" value="Genomic_DNA"/>
</dbReference>
<proteinExistence type="predicted"/>
<dbReference type="PANTHER" id="PTHR33734:SF22">
    <property type="entry name" value="MEMBRANE-BOUND LYTIC MUREIN TRANSGLYCOSYLASE D"/>
    <property type="match status" value="1"/>
</dbReference>
<dbReference type="SMART" id="SM00257">
    <property type="entry name" value="LysM"/>
    <property type="match status" value="4"/>
</dbReference>
<dbReference type="PANTHER" id="PTHR33734">
    <property type="entry name" value="LYSM DOMAIN-CONTAINING GPI-ANCHORED PROTEIN 2"/>
    <property type="match status" value="1"/>
</dbReference>
<feature type="domain" description="LysM" evidence="1">
    <location>
        <begin position="89"/>
        <end position="133"/>
    </location>
</feature>
<feature type="domain" description="LysM" evidence="1">
    <location>
        <begin position="145"/>
        <end position="189"/>
    </location>
</feature>
<feature type="domain" description="LysM" evidence="1">
    <location>
        <begin position="208"/>
        <end position="252"/>
    </location>
</feature>
<evidence type="ECO:0000259" key="1">
    <source>
        <dbReference type="PROSITE" id="PS51782"/>
    </source>
</evidence>
<feature type="domain" description="LysM" evidence="1">
    <location>
        <begin position="11"/>
        <end position="54"/>
    </location>
</feature>
<dbReference type="Gene3D" id="3.10.350.10">
    <property type="entry name" value="LysM domain"/>
    <property type="match status" value="4"/>
</dbReference>
<dbReference type="Pfam" id="PF01476">
    <property type="entry name" value="LysM"/>
    <property type="match status" value="4"/>
</dbReference>
<evidence type="ECO:0000313" key="3">
    <source>
        <dbReference type="Proteomes" id="UP000092967"/>
    </source>
</evidence>
<protein>
    <recommendedName>
        <fullName evidence="1">LysM domain-containing protein</fullName>
    </recommendedName>
</protein>
<dbReference type="Proteomes" id="UP000092967">
    <property type="component" value="Chromosome"/>
</dbReference>
<dbReference type="InterPro" id="IPR036779">
    <property type="entry name" value="LysM_dom_sf"/>
</dbReference>
<dbReference type="STRING" id="1790137.AXE80_03040"/>
<dbReference type="InterPro" id="IPR018392">
    <property type="entry name" value="LysM"/>
</dbReference>
<accession>A0A1B1Y3H7</accession>
<evidence type="ECO:0000313" key="2">
    <source>
        <dbReference type="EMBL" id="ANW95324.1"/>
    </source>
</evidence>
<dbReference type="SUPFAM" id="SSF54106">
    <property type="entry name" value="LysM domain"/>
    <property type="match status" value="4"/>
</dbReference>
<dbReference type="PROSITE" id="PS51782">
    <property type="entry name" value="LYSM"/>
    <property type="match status" value="4"/>
</dbReference>
<name>A0A1B1Y3H7_9FLAO</name>
<dbReference type="SUPFAM" id="SSF53822">
    <property type="entry name" value="Periplasmic binding protein-like I"/>
    <property type="match status" value="1"/>
</dbReference>
<keyword evidence="3" id="KW-1185">Reference proteome</keyword>
<dbReference type="InterPro" id="IPR028082">
    <property type="entry name" value="Peripla_BP_I"/>
</dbReference>
<reference evidence="2 3" key="1">
    <citation type="submission" date="2016-02" db="EMBL/GenBank/DDBJ databases">
        <authorList>
            <person name="Wen L."/>
            <person name="He K."/>
            <person name="Yang H."/>
        </authorList>
    </citation>
    <scope>NUCLEOTIDE SEQUENCE [LARGE SCALE GENOMIC DNA]</scope>
    <source>
        <strain evidence="2 3">CZ1127</strain>
    </source>
</reference>
<dbReference type="AlphaFoldDB" id="A0A1B1Y3H7"/>
<dbReference type="CDD" id="cd00118">
    <property type="entry name" value="LysM"/>
    <property type="match status" value="3"/>
</dbReference>
<sequence length="706" mass="79770">MSATVYAQTIKEYKTEKGESLRDVAKKFDISYKDLMEANPDISRWPKSNTLIKIPTDAPKLVKKIKRPKDRRPDSKKDLVNASAQDSMGIHIVKPKETLYSLSKLYDVEMTTLIKDNPILTFDGLKIGQELKVPYKEPEVLEASKNHIVKEKETWYGISKLYGVTIEDLKLANPNFAIEGLKIGSVIEIPVSNNLATQEQGSGKSNENSHTISKGETLYSVSKSYGISVDELLAVNDTVVVDSLVIGTVLKLPKKVVESVVVSTASPIYKQTPVFYKYYSHKDTLAVVLDKYNMSLDSLKSLNPSLDSLVNNGGKMLMGFKKTHQLFGNQEWFKDSIITNKPIKAMVMLPFDFKKNDTLSQEILFANSSALPTIVSDFYLGAEIAIDSLKNQGINVDLKVVDTEKSVDSIYKNIAKYKAMEPDVIVGPLYSSNAIYVATQFTGTPVYYPIYSKKQSTFMNSNLIKTATEKSLFEKEILAFIKENRKGQHLLIVGLNENRNELLKLKNQLVKKDSVGKVLADDVSILTLSKGYIAKSDFLDKIKLDKPNWILIADKNNVVTSDVFNNVMSLPKENKYKTPVRILSFEKSDYIDKLSYESLFRYHYTYATDEVEYREIENKSFEQSYLRKNHQYPSYHATRGFDVTYDAVLRVLKSKNGGKGLYDPSYRSKTAFVYKKGELPTKTNQAVFVNAIENTKQGGLKIIRLR</sequence>
<dbReference type="KEGG" id="wfu:AXE80_03040"/>